<sequence length="274" mass="30625">MSLSPAKGTVLFLKNKTVPSDPYELQFEKQGYHTSFIPLLNHEHLNKQDICAYLTSAEFLQHTKALIITSQRAVEALDDSLRLLSEKEPHGVLQLILQKPSYTVGPATAEVLSRIGFSDIRGGIDAGNGSLLADLIIEDKLFSNLSEAEKKIVFFTGETRKDTLPKKLLASNFQLKEEVIYRTVTMSDAHERFKRAFEESSRFDSRWIIFFSPQGTEIITKSLLELQDTVQGLNIASIGPTTESYLLDIGLRPNVVSFKPEALSLLESINMYGA</sequence>
<dbReference type="Gene3D" id="3.40.50.10090">
    <property type="match status" value="2"/>
</dbReference>
<dbReference type="AlphaFoldDB" id="W6MMG0"/>
<accession>W6MMG0</accession>
<dbReference type="InterPro" id="IPR003754">
    <property type="entry name" value="4pyrrol_synth_uPrphyn_synth"/>
</dbReference>
<reference evidence="2" key="1">
    <citation type="submission" date="2013-12" db="EMBL/GenBank/DDBJ databases">
        <authorList>
            <person name="Genoscope - CEA"/>
        </authorList>
    </citation>
    <scope>NUCLEOTIDE SEQUENCE</scope>
    <source>
        <strain evidence="2">CBS 1993</strain>
    </source>
</reference>
<organism evidence="2 3">
    <name type="scientific">Kuraishia capsulata CBS 1993</name>
    <dbReference type="NCBI Taxonomy" id="1382522"/>
    <lineage>
        <taxon>Eukaryota</taxon>
        <taxon>Fungi</taxon>
        <taxon>Dikarya</taxon>
        <taxon>Ascomycota</taxon>
        <taxon>Saccharomycotina</taxon>
        <taxon>Pichiomycetes</taxon>
        <taxon>Pichiales</taxon>
        <taxon>Pichiaceae</taxon>
        <taxon>Kuraishia</taxon>
    </lineage>
</organism>
<evidence type="ECO:0000259" key="1">
    <source>
        <dbReference type="Pfam" id="PF02602"/>
    </source>
</evidence>
<feature type="domain" description="Tetrapyrrole biosynthesis uroporphyrinogen III synthase" evidence="1">
    <location>
        <begin position="23"/>
        <end position="266"/>
    </location>
</feature>
<protein>
    <recommendedName>
        <fullName evidence="1">Tetrapyrrole biosynthesis uroporphyrinogen III synthase domain-containing protein</fullName>
    </recommendedName>
</protein>
<dbReference type="GeneID" id="34520771"/>
<dbReference type="GO" id="GO:0005829">
    <property type="term" value="C:cytosol"/>
    <property type="evidence" value="ECO:0007669"/>
    <property type="project" value="TreeGrafter"/>
</dbReference>
<dbReference type="PANTHER" id="PTHR12390">
    <property type="entry name" value="UROPORPHYRINOGEN III SYNTHASE"/>
    <property type="match status" value="1"/>
</dbReference>
<dbReference type="EMBL" id="HG793128">
    <property type="protein sequence ID" value="CDK27388.1"/>
    <property type="molecule type" value="Genomic_DNA"/>
</dbReference>
<proteinExistence type="predicted"/>
<dbReference type="InterPro" id="IPR036108">
    <property type="entry name" value="4pyrrol_syn_uPrphyn_synt_sf"/>
</dbReference>
<dbReference type="OrthoDB" id="5595751at2759"/>
<evidence type="ECO:0000313" key="3">
    <source>
        <dbReference type="Proteomes" id="UP000019384"/>
    </source>
</evidence>
<keyword evidence="3" id="KW-1185">Reference proteome</keyword>
<reference evidence="2" key="2">
    <citation type="submission" date="2014-02" db="EMBL/GenBank/DDBJ databases">
        <title>Complete DNA sequence of /Kuraishia capsulata/ illustrates novel genomic features among budding yeasts (/Saccharomycotina/).</title>
        <authorList>
            <person name="Morales L."/>
            <person name="Noel B."/>
            <person name="Porcel B."/>
            <person name="Marcet-Houben M."/>
            <person name="Hullo M-F."/>
            <person name="Sacerdot C."/>
            <person name="Tekaia F."/>
            <person name="Leh-Louis V."/>
            <person name="Despons L."/>
            <person name="Khanna V."/>
            <person name="Aury J-M."/>
            <person name="Barbe V."/>
            <person name="Couloux A."/>
            <person name="Labadie K."/>
            <person name="Pelletier E."/>
            <person name="Souciet J-L."/>
            <person name="Boekhout T."/>
            <person name="Gabaldon T."/>
            <person name="Wincker P."/>
            <person name="Dujon B."/>
        </authorList>
    </citation>
    <scope>NUCLEOTIDE SEQUENCE</scope>
    <source>
        <strain evidence="2">CBS 1993</strain>
    </source>
</reference>
<dbReference type="GO" id="GO:0004852">
    <property type="term" value="F:uroporphyrinogen-III synthase activity"/>
    <property type="evidence" value="ECO:0007669"/>
    <property type="project" value="EnsemblFungi"/>
</dbReference>
<dbReference type="CDD" id="cd06578">
    <property type="entry name" value="HemD"/>
    <property type="match status" value="1"/>
</dbReference>
<dbReference type="PANTHER" id="PTHR12390:SF0">
    <property type="entry name" value="UROPORPHYRINOGEN-III SYNTHASE"/>
    <property type="match status" value="1"/>
</dbReference>
<dbReference type="UniPathway" id="UPA00251">
    <property type="reaction ID" value="UER00320"/>
</dbReference>
<dbReference type="Pfam" id="PF02602">
    <property type="entry name" value="HEM4"/>
    <property type="match status" value="1"/>
</dbReference>
<dbReference type="InterPro" id="IPR039793">
    <property type="entry name" value="UROS/Hem4"/>
</dbReference>
<dbReference type="Proteomes" id="UP000019384">
    <property type="component" value="Unassembled WGS sequence"/>
</dbReference>
<dbReference type="RefSeq" id="XP_022459383.1">
    <property type="nucleotide sequence ID" value="XM_022601773.1"/>
</dbReference>
<dbReference type="GO" id="GO:0006780">
    <property type="term" value="P:uroporphyrinogen III biosynthetic process"/>
    <property type="evidence" value="ECO:0007669"/>
    <property type="project" value="InterPro"/>
</dbReference>
<dbReference type="GO" id="GO:0006782">
    <property type="term" value="P:protoporphyrinogen IX biosynthetic process"/>
    <property type="evidence" value="ECO:0007669"/>
    <property type="project" value="UniProtKB-UniPathway"/>
</dbReference>
<gene>
    <name evidence="2" type="ORF">KUCA_T00003366001</name>
</gene>
<dbReference type="SUPFAM" id="SSF69618">
    <property type="entry name" value="HemD-like"/>
    <property type="match status" value="1"/>
</dbReference>
<dbReference type="STRING" id="1382522.W6MMG0"/>
<dbReference type="HOGENOM" id="CLU_051874_0_1_1"/>
<name>W6MMG0_9ASCO</name>
<evidence type="ECO:0000313" key="2">
    <source>
        <dbReference type="EMBL" id="CDK27388.1"/>
    </source>
</evidence>